<protein>
    <submittedName>
        <fullName evidence="2">RND transporter</fullName>
    </submittedName>
</protein>
<dbReference type="EMBL" id="WTUX01000011">
    <property type="protein sequence ID" value="MZR13164.1"/>
    <property type="molecule type" value="Genomic_DNA"/>
</dbReference>
<evidence type="ECO:0000313" key="3">
    <source>
        <dbReference type="Proteomes" id="UP000467322"/>
    </source>
</evidence>
<evidence type="ECO:0000256" key="1">
    <source>
        <dbReference type="SAM" id="Phobius"/>
    </source>
</evidence>
<comment type="caution">
    <text evidence="2">The sequence shown here is derived from an EMBL/GenBank/DDBJ whole genome shotgun (WGS) entry which is preliminary data.</text>
</comment>
<keyword evidence="1" id="KW-0472">Membrane</keyword>
<proteinExistence type="predicted"/>
<gene>
    <name evidence="2" type="ORF">GQE99_09060</name>
</gene>
<reference evidence="2 3" key="1">
    <citation type="submission" date="2019-12" db="EMBL/GenBank/DDBJ databases">
        <title>Maritimibacter sp. nov. sp. isolated from sea sand.</title>
        <authorList>
            <person name="Kim J."/>
            <person name="Jeong S.E."/>
            <person name="Jung H.S."/>
            <person name="Jeon C.O."/>
        </authorList>
    </citation>
    <scope>NUCLEOTIDE SEQUENCE [LARGE SCALE GENOMIC DNA]</scope>
    <source>
        <strain evidence="2 3">DP07</strain>
    </source>
</reference>
<feature type="transmembrane region" description="Helical" evidence="1">
    <location>
        <begin position="7"/>
        <end position="25"/>
    </location>
</feature>
<keyword evidence="1" id="KW-1133">Transmembrane helix</keyword>
<evidence type="ECO:0000313" key="2">
    <source>
        <dbReference type="EMBL" id="MZR13164.1"/>
    </source>
</evidence>
<name>A0A845M8T8_9RHOB</name>
<dbReference type="AlphaFoldDB" id="A0A845M8T8"/>
<feature type="transmembrane region" description="Helical" evidence="1">
    <location>
        <begin position="45"/>
        <end position="64"/>
    </location>
</feature>
<dbReference type="Proteomes" id="UP000467322">
    <property type="component" value="Unassembled WGS sequence"/>
</dbReference>
<sequence>MKLIDSISIGMILLFCATLGLAPFTPPHVWEKLVMLANGTLSAPIDIFDLMMHGAPWLVLLVKLGRVGQLALRG</sequence>
<keyword evidence="3" id="KW-1185">Reference proteome</keyword>
<organism evidence="2 3">
    <name type="scientific">Maritimibacter harenae</name>
    <dbReference type="NCBI Taxonomy" id="2606218"/>
    <lineage>
        <taxon>Bacteria</taxon>
        <taxon>Pseudomonadati</taxon>
        <taxon>Pseudomonadota</taxon>
        <taxon>Alphaproteobacteria</taxon>
        <taxon>Rhodobacterales</taxon>
        <taxon>Roseobacteraceae</taxon>
        <taxon>Maritimibacter</taxon>
    </lineage>
</organism>
<accession>A0A845M8T8</accession>
<keyword evidence="1" id="KW-0812">Transmembrane</keyword>
<dbReference type="RefSeq" id="WP_161351268.1">
    <property type="nucleotide sequence ID" value="NZ_WTUX01000011.1"/>
</dbReference>